<sequence>MAASEESDAMKQFKELQSKYIETTQRNKRLKDSVLKNKQDIHRAALTGTELSNLPEDIPCYEPVGRSFVREPVATIMSKLQDIVKTAGEEIEKAEGQSVHLQKVLNETETNIRELLAANPGLQEELLKNGYVQ</sequence>
<reference evidence="4" key="1">
    <citation type="submission" date="2021-01" db="EMBL/GenBank/DDBJ databases">
        <authorList>
            <person name="Corre E."/>
            <person name="Pelletier E."/>
            <person name="Niang G."/>
            <person name="Scheremetjew M."/>
            <person name="Finn R."/>
            <person name="Kale V."/>
            <person name="Holt S."/>
            <person name="Cochrane G."/>
            <person name="Meng A."/>
            <person name="Brown T."/>
            <person name="Cohen L."/>
        </authorList>
    </citation>
    <scope>NUCLEOTIDE SEQUENCE</scope>
    <source>
        <strain evidence="4">CCMP494</strain>
    </source>
</reference>
<gene>
    <name evidence="4" type="ORF">MSP1404_LOCUS3378</name>
</gene>
<evidence type="ECO:0000256" key="2">
    <source>
        <dbReference type="ARBA" id="ARBA00023186"/>
    </source>
</evidence>
<evidence type="ECO:0000256" key="1">
    <source>
        <dbReference type="ARBA" id="ARBA00008045"/>
    </source>
</evidence>
<dbReference type="InterPro" id="IPR009053">
    <property type="entry name" value="Prefoldin"/>
</dbReference>
<evidence type="ECO:0000313" key="4">
    <source>
        <dbReference type="EMBL" id="CAD8582014.1"/>
    </source>
</evidence>
<dbReference type="GO" id="GO:0044183">
    <property type="term" value="F:protein folding chaperone"/>
    <property type="evidence" value="ECO:0007669"/>
    <property type="project" value="TreeGrafter"/>
</dbReference>
<organism evidence="4">
    <name type="scientific">Micromonas pusilla</name>
    <name type="common">Picoplanktonic green alga</name>
    <name type="synonym">Chromulina pusilla</name>
    <dbReference type="NCBI Taxonomy" id="38833"/>
    <lineage>
        <taxon>Eukaryota</taxon>
        <taxon>Viridiplantae</taxon>
        <taxon>Chlorophyta</taxon>
        <taxon>Mamiellophyceae</taxon>
        <taxon>Mamiellales</taxon>
        <taxon>Mamiellaceae</taxon>
        <taxon>Micromonas</taxon>
    </lineage>
</organism>
<evidence type="ECO:0000256" key="3">
    <source>
        <dbReference type="SAM" id="Coils"/>
    </source>
</evidence>
<dbReference type="GO" id="GO:0016272">
    <property type="term" value="C:prefoldin complex"/>
    <property type="evidence" value="ECO:0007669"/>
    <property type="project" value="InterPro"/>
</dbReference>
<dbReference type="InterPro" id="IPR002777">
    <property type="entry name" value="PFD_beta-like"/>
</dbReference>
<comment type="similarity">
    <text evidence="1">Belongs to the prefoldin subunit beta family.</text>
</comment>
<keyword evidence="2" id="KW-0143">Chaperone</keyword>
<dbReference type="SUPFAM" id="SSF46579">
    <property type="entry name" value="Prefoldin"/>
    <property type="match status" value="1"/>
</dbReference>
<dbReference type="Gene3D" id="1.10.287.370">
    <property type="match status" value="1"/>
</dbReference>
<dbReference type="PANTHER" id="PTHR20903">
    <property type="entry name" value="PREFOLDIN SUBUNIT 1-RELATED"/>
    <property type="match status" value="1"/>
</dbReference>
<accession>A0A7S0PNA0</accession>
<dbReference type="EMBL" id="HBEV01004432">
    <property type="protein sequence ID" value="CAD8582014.1"/>
    <property type="molecule type" value="Transcribed_RNA"/>
</dbReference>
<dbReference type="Pfam" id="PF01920">
    <property type="entry name" value="Prefoldin_2"/>
    <property type="match status" value="1"/>
</dbReference>
<keyword evidence="3" id="KW-0175">Coiled coil</keyword>
<proteinExistence type="inferred from homology"/>
<dbReference type="GO" id="GO:0051082">
    <property type="term" value="F:unfolded protein binding"/>
    <property type="evidence" value="ECO:0007669"/>
    <property type="project" value="InterPro"/>
</dbReference>
<evidence type="ECO:0008006" key="5">
    <source>
        <dbReference type="Google" id="ProtNLM"/>
    </source>
</evidence>
<dbReference type="PANTHER" id="PTHR20903:SF0">
    <property type="entry name" value="PREFOLDIN SUBUNIT 1"/>
    <property type="match status" value="1"/>
</dbReference>
<dbReference type="GO" id="GO:0009409">
    <property type="term" value="P:response to cold"/>
    <property type="evidence" value="ECO:0007669"/>
    <property type="project" value="UniProtKB-ARBA"/>
</dbReference>
<protein>
    <recommendedName>
        <fullName evidence="5">Prefoldin subunit</fullName>
    </recommendedName>
</protein>
<dbReference type="AlphaFoldDB" id="A0A7S0PNA0"/>
<name>A0A7S0PNA0_MICPS</name>
<feature type="coiled-coil region" evidence="3">
    <location>
        <begin position="77"/>
        <end position="125"/>
    </location>
</feature>
<dbReference type="CDD" id="cd23164">
    <property type="entry name" value="Prefoldin_1"/>
    <property type="match status" value="1"/>
</dbReference>
<dbReference type="GO" id="GO:0005737">
    <property type="term" value="C:cytoplasm"/>
    <property type="evidence" value="ECO:0007669"/>
    <property type="project" value="TreeGrafter"/>
</dbReference>